<dbReference type="SUPFAM" id="SSF53167">
    <property type="entry name" value="Purine and uridine phosphorylases"/>
    <property type="match status" value="1"/>
</dbReference>
<dbReference type="GO" id="GO:0009116">
    <property type="term" value="P:nucleoside metabolic process"/>
    <property type="evidence" value="ECO:0007669"/>
    <property type="project" value="InterPro"/>
</dbReference>
<feature type="domain" description="Nucleoside phosphorylase" evidence="1">
    <location>
        <begin position="24"/>
        <end position="172"/>
    </location>
</feature>
<name>A0A7X2PA92_9SPIO</name>
<organism evidence="2 3">
    <name type="scientific">Bullifex porci</name>
    <dbReference type="NCBI Taxonomy" id="2606638"/>
    <lineage>
        <taxon>Bacteria</taxon>
        <taxon>Pseudomonadati</taxon>
        <taxon>Spirochaetota</taxon>
        <taxon>Spirochaetia</taxon>
        <taxon>Spirochaetales</taxon>
        <taxon>Spirochaetaceae</taxon>
        <taxon>Bullifex</taxon>
    </lineage>
</organism>
<dbReference type="InterPro" id="IPR000845">
    <property type="entry name" value="Nucleoside_phosphorylase_d"/>
</dbReference>
<proteinExistence type="predicted"/>
<dbReference type="Gene3D" id="3.40.50.1580">
    <property type="entry name" value="Nucleoside phosphorylase domain"/>
    <property type="match status" value="1"/>
</dbReference>
<keyword evidence="3" id="KW-1185">Reference proteome</keyword>
<dbReference type="EMBL" id="VUNN01000001">
    <property type="protein sequence ID" value="MSU05205.1"/>
    <property type="molecule type" value="Genomic_DNA"/>
</dbReference>
<protein>
    <submittedName>
        <fullName evidence="2">5'-methylthioadenosine/S-adenosylhomocysteine nucleosidase</fullName>
    </submittedName>
</protein>
<reference evidence="2 3" key="1">
    <citation type="submission" date="2019-08" db="EMBL/GenBank/DDBJ databases">
        <title>In-depth cultivation of the pig gut microbiome towards novel bacterial diversity and tailored functional studies.</title>
        <authorList>
            <person name="Wylensek D."/>
            <person name="Hitch T.C.A."/>
            <person name="Clavel T."/>
        </authorList>
    </citation>
    <scope>NUCLEOTIDE SEQUENCE [LARGE SCALE GENOMIC DNA]</scope>
    <source>
        <strain evidence="2 3">NM-380-WT-3C1</strain>
    </source>
</reference>
<accession>A0A7X2PA92</accession>
<evidence type="ECO:0000313" key="2">
    <source>
        <dbReference type="EMBL" id="MSU05205.1"/>
    </source>
</evidence>
<dbReference type="RefSeq" id="WP_154424108.1">
    <property type="nucleotide sequence ID" value="NZ_VUNN01000001.1"/>
</dbReference>
<dbReference type="GO" id="GO:0003824">
    <property type="term" value="F:catalytic activity"/>
    <property type="evidence" value="ECO:0007669"/>
    <property type="project" value="InterPro"/>
</dbReference>
<dbReference type="InterPro" id="IPR035994">
    <property type="entry name" value="Nucleoside_phosphorylase_sf"/>
</dbReference>
<sequence length="188" mass="20465">MKVLVVSSDSAENALFTEDIFVRVVSGVGKENALAHTILNCTEDVDLILNVGTCGAKKGCADIFDVVGVKRVINRDADLTQFHLPQYTTLDSKRGTMGPIDISDEGLTIASSDSFASTGIEESELYDMEAYGVALAARCLKKDLIIIKGVSDIIGESLKIKDYRKLLKELAVKIHERALSEVLRRSKS</sequence>
<dbReference type="AlphaFoldDB" id="A0A7X2PA92"/>
<dbReference type="Pfam" id="PF01048">
    <property type="entry name" value="PNP_UDP_1"/>
    <property type="match status" value="1"/>
</dbReference>
<evidence type="ECO:0000259" key="1">
    <source>
        <dbReference type="Pfam" id="PF01048"/>
    </source>
</evidence>
<gene>
    <name evidence="2" type="ORF">FYJ80_00190</name>
</gene>
<comment type="caution">
    <text evidence="2">The sequence shown here is derived from an EMBL/GenBank/DDBJ whole genome shotgun (WGS) entry which is preliminary data.</text>
</comment>
<dbReference type="Proteomes" id="UP000460549">
    <property type="component" value="Unassembled WGS sequence"/>
</dbReference>
<evidence type="ECO:0000313" key="3">
    <source>
        <dbReference type="Proteomes" id="UP000460549"/>
    </source>
</evidence>